<keyword evidence="5" id="KW-0408">Iron</keyword>
<evidence type="ECO:0000256" key="4">
    <source>
        <dbReference type="ARBA" id="ARBA00023002"/>
    </source>
</evidence>
<feature type="domain" description="Fe2OG dioxygenase" evidence="7">
    <location>
        <begin position="224"/>
        <end position="353"/>
    </location>
</feature>
<evidence type="ECO:0000259" key="7">
    <source>
        <dbReference type="PROSITE" id="PS51471"/>
    </source>
</evidence>
<keyword evidence="3" id="KW-0223">Dioxygenase</keyword>
<dbReference type="PROSITE" id="PS51471">
    <property type="entry name" value="FE2OG_OXY"/>
    <property type="match status" value="1"/>
</dbReference>
<gene>
    <name evidence="8" type="ORF">QTG54_011640</name>
</gene>
<dbReference type="SUPFAM" id="SSF51197">
    <property type="entry name" value="Clavaminate synthase-like"/>
    <property type="match status" value="1"/>
</dbReference>
<name>A0AAD8Y2I6_9STRA</name>
<dbReference type="InterPro" id="IPR044862">
    <property type="entry name" value="Pro_4_hyd_alph_FE2OG_OXY"/>
</dbReference>
<dbReference type="PANTHER" id="PTHR10869:SF229">
    <property type="entry name" value="PROLYL 4-HYDROXYLASE ALPHA SUBUNIT DOMAIN-CONTAINING PROTEIN"/>
    <property type="match status" value="1"/>
</dbReference>
<reference evidence="8" key="1">
    <citation type="submission" date="2023-06" db="EMBL/GenBank/DDBJ databases">
        <title>Survivors Of The Sea: Transcriptome response of Skeletonema marinoi to long-term dormancy.</title>
        <authorList>
            <person name="Pinder M.I.M."/>
            <person name="Kourtchenko O."/>
            <person name="Robertson E.K."/>
            <person name="Larsson T."/>
            <person name="Maumus F."/>
            <person name="Osuna-Cruz C.M."/>
            <person name="Vancaester E."/>
            <person name="Stenow R."/>
            <person name="Vandepoele K."/>
            <person name="Ploug H."/>
            <person name="Bruchert V."/>
            <person name="Godhe A."/>
            <person name="Topel M."/>
        </authorList>
    </citation>
    <scope>NUCLEOTIDE SEQUENCE</scope>
    <source>
        <strain evidence="8">R05AC</strain>
    </source>
</reference>
<dbReference type="GO" id="GO:0004656">
    <property type="term" value="F:procollagen-proline 4-dioxygenase activity"/>
    <property type="evidence" value="ECO:0007669"/>
    <property type="project" value="TreeGrafter"/>
</dbReference>
<dbReference type="GO" id="GO:0005783">
    <property type="term" value="C:endoplasmic reticulum"/>
    <property type="evidence" value="ECO:0007669"/>
    <property type="project" value="TreeGrafter"/>
</dbReference>
<feature type="region of interest" description="Disordered" evidence="6">
    <location>
        <begin position="177"/>
        <end position="200"/>
    </location>
</feature>
<dbReference type="InterPro" id="IPR045054">
    <property type="entry name" value="P4HA-like"/>
</dbReference>
<dbReference type="Gene3D" id="2.60.120.620">
    <property type="entry name" value="q2cbj1_9rhob like domain"/>
    <property type="match status" value="1"/>
</dbReference>
<keyword evidence="4" id="KW-0560">Oxidoreductase</keyword>
<comment type="cofactor">
    <cofactor evidence="1">
        <name>L-ascorbate</name>
        <dbReference type="ChEBI" id="CHEBI:38290"/>
    </cofactor>
</comment>
<accession>A0AAD8Y2I6</accession>
<evidence type="ECO:0000256" key="1">
    <source>
        <dbReference type="ARBA" id="ARBA00001961"/>
    </source>
</evidence>
<comment type="caution">
    <text evidence="8">The sequence shown here is derived from an EMBL/GenBank/DDBJ whole genome shotgun (WGS) entry which is preliminary data.</text>
</comment>
<dbReference type="EMBL" id="JATAAI010000024">
    <property type="protein sequence ID" value="KAK1737656.1"/>
    <property type="molecule type" value="Genomic_DNA"/>
</dbReference>
<dbReference type="PANTHER" id="PTHR10869">
    <property type="entry name" value="PROLYL 4-HYDROXYLASE ALPHA SUBUNIT"/>
    <property type="match status" value="1"/>
</dbReference>
<dbReference type="InterPro" id="IPR005123">
    <property type="entry name" value="Oxoglu/Fe-dep_dioxygenase_dom"/>
</dbReference>
<dbReference type="SMART" id="SM00702">
    <property type="entry name" value="P4Hc"/>
    <property type="match status" value="1"/>
</dbReference>
<protein>
    <submittedName>
        <fullName evidence="8">Prolyl 4-hydroxylase alpha subunit-like protein</fullName>
    </submittedName>
</protein>
<dbReference type="InterPro" id="IPR006620">
    <property type="entry name" value="Pro_4_hyd_alph"/>
</dbReference>
<organism evidence="8 9">
    <name type="scientific">Skeletonema marinoi</name>
    <dbReference type="NCBI Taxonomy" id="267567"/>
    <lineage>
        <taxon>Eukaryota</taxon>
        <taxon>Sar</taxon>
        <taxon>Stramenopiles</taxon>
        <taxon>Ochrophyta</taxon>
        <taxon>Bacillariophyta</taxon>
        <taxon>Coscinodiscophyceae</taxon>
        <taxon>Thalassiosirophycidae</taxon>
        <taxon>Thalassiosirales</taxon>
        <taxon>Skeletonemataceae</taxon>
        <taxon>Skeletonema</taxon>
        <taxon>Skeletonema marinoi-dohrnii complex</taxon>
    </lineage>
</organism>
<evidence type="ECO:0000313" key="8">
    <source>
        <dbReference type="EMBL" id="KAK1737656.1"/>
    </source>
</evidence>
<keyword evidence="9" id="KW-1185">Reference proteome</keyword>
<evidence type="ECO:0000256" key="2">
    <source>
        <dbReference type="ARBA" id="ARBA00022723"/>
    </source>
</evidence>
<evidence type="ECO:0000256" key="5">
    <source>
        <dbReference type="ARBA" id="ARBA00023004"/>
    </source>
</evidence>
<evidence type="ECO:0000313" key="9">
    <source>
        <dbReference type="Proteomes" id="UP001224775"/>
    </source>
</evidence>
<dbReference type="Proteomes" id="UP001224775">
    <property type="component" value="Unassembled WGS sequence"/>
</dbReference>
<proteinExistence type="predicted"/>
<keyword evidence="2" id="KW-0479">Metal-binding</keyword>
<dbReference type="GO" id="GO:0031418">
    <property type="term" value="F:L-ascorbic acid binding"/>
    <property type="evidence" value="ECO:0007669"/>
    <property type="project" value="InterPro"/>
</dbReference>
<dbReference type="AlphaFoldDB" id="A0AAD8Y2I6"/>
<evidence type="ECO:0000256" key="3">
    <source>
        <dbReference type="ARBA" id="ARBA00022964"/>
    </source>
</evidence>
<dbReference type="Pfam" id="PF13640">
    <property type="entry name" value="2OG-FeII_Oxy_3"/>
    <property type="match status" value="1"/>
</dbReference>
<evidence type="ECO:0000256" key="6">
    <source>
        <dbReference type="SAM" id="MobiDB-lite"/>
    </source>
</evidence>
<sequence length="360" mass="40304">MLLLSHCYYHLRISSTMTTSCFAGSIFLATAGVSTAFTIRLPPILPTKHHHVHSSSSLFSSTQAQSYLDTLSTKEADGTSTSNFWGAPRNEQEIIDFISEAVFNDVSHHDAASNALNDNVAPTIDQHLQRIEVISEEPPLVIVHGFLSTEHCDDIMNAVIGPEEAYDNSENVKNQLKRSTMGAKQDKSQQRTSSTAWLHPDHCPKPLDEFSARVSNLSGLPTSNFENMQVVRYQPGQEFQIHTDHLDSFNDMDCGGRLATCLMYLNDSEDNVPEESLSNNDETFTGGETFFHEFDRAVSPRKGSALFWWNTMERPGSKGYDKNMFLNVDLKLRHAGLPVLSGEKWVCNKWMHPLPFPHGV</sequence>
<dbReference type="GO" id="GO:0005506">
    <property type="term" value="F:iron ion binding"/>
    <property type="evidence" value="ECO:0007669"/>
    <property type="project" value="InterPro"/>
</dbReference>